<sequence>MSISFTFMNFTFYMPYHKEAMIPRKPSYHNDHLYDEDRKDKEYAKWYKREKTFGYDHNFPPSYDEIFSSLSTKSKKKKSSSKQFSKRTSSSHDSINYSTCRNKDFVCFT</sequence>
<protein>
    <submittedName>
        <fullName evidence="2">Uncharacterized protein</fullName>
    </submittedName>
</protein>
<dbReference type="Proteomes" id="UP001603857">
    <property type="component" value="Unassembled WGS sequence"/>
</dbReference>
<accession>A0ABD1L5H0</accession>
<reference evidence="2 3" key="1">
    <citation type="submission" date="2024-08" db="EMBL/GenBank/DDBJ databases">
        <title>Insights into the chromosomal genome structure of Flemingia macrophylla.</title>
        <authorList>
            <person name="Ding Y."/>
            <person name="Zhao Y."/>
            <person name="Bi W."/>
            <person name="Wu M."/>
            <person name="Zhao G."/>
            <person name="Gong Y."/>
            <person name="Li W."/>
            <person name="Zhang P."/>
        </authorList>
    </citation>
    <scope>NUCLEOTIDE SEQUENCE [LARGE SCALE GENOMIC DNA]</scope>
    <source>
        <strain evidence="2">DYQJB</strain>
        <tissue evidence="2">Leaf</tissue>
    </source>
</reference>
<organism evidence="2 3">
    <name type="scientific">Flemingia macrophylla</name>
    <dbReference type="NCBI Taxonomy" id="520843"/>
    <lineage>
        <taxon>Eukaryota</taxon>
        <taxon>Viridiplantae</taxon>
        <taxon>Streptophyta</taxon>
        <taxon>Embryophyta</taxon>
        <taxon>Tracheophyta</taxon>
        <taxon>Spermatophyta</taxon>
        <taxon>Magnoliopsida</taxon>
        <taxon>eudicotyledons</taxon>
        <taxon>Gunneridae</taxon>
        <taxon>Pentapetalae</taxon>
        <taxon>rosids</taxon>
        <taxon>fabids</taxon>
        <taxon>Fabales</taxon>
        <taxon>Fabaceae</taxon>
        <taxon>Papilionoideae</taxon>
        <taxon>50 kb inversion clade</taxon>
        <taxon>NPAAA clade</taxon>
        <taxon>indigoferoid/millettioid clade</taxon>
        <taxon>Phaseoleae</taxon>
        <taxon>Flemingia</taxon>
    </lineage>
</organism>
<comment type="caution">
    <text evidence="2">The sequence shown here is derived from an EMBL/GenBank/DDBJ whole genome shotgun (WGS) entry which is preliminary data.</text>
</comment>
<evidence type="ECO:0000256" key="1">
    <source>
        <dbReference type="SAM" id="MobiDB-lite"/>
    </source>
</evidence>
<name>A0ABD1L5H0_9FABA</name>
<gene>
    <name evidence="2" type="ORF">Fmac_032632</name>
</gene>
<dbReference type="EMBL" id="JBGMDY010000011">
    <property type="protein sequence ID" value="KAL2318756.1"/>
    <property type="molecule type" value="Genomic_DNA"/>
</dbReference>
<evidence type="ECO:0000313" key="2">
    <source>
        <dbReference type="EMBL" id="KAL2318756.1"/>
    </source>
</evidence>
<feature type="region of interest" description="Disordered" evidence="1">
    <location>
        <begin position="74"/>
        <end position="97"/>
    </location>
</feature>
<proteinExistence type="predicted"/>
<dbReference type="AlphaFoldDB" id="A0ABD1L5H0"/>
<evidence type="ECO:0000313" key="3">
    <source>
        <dbReference type="Proteomes" id="UP001603857"/>
    </source>
</evidence>
<keyword evidence="3" id="KW-1185">Reference proteome</keyword>